<name>A0A0H3ZQL8_9VIBR</name>
<dbReference type="AlphaFoldDB" id="A0A0H3ZQL8"/>
<proteinExistence type="predicted"/>
<protein>
    <recommendedName>
        <fullName evidence="1">Bacterial mobilisation domain-containing protein</fullName>
    </recommendedName>
</protein>
<evidence type="ECO:0000313" key="2">
    <source>
        <dbReference type="EMBL" id="AKN36722.1"/>
    </source>
</evidence>
<dbReference type="EMBL" id="KP795508">
    <property type="protein sequence ID" value="AKN36722.1"/>
    <property type="molecule type" value="Genomic_DNA"/>
</dbReference>
<accession>A0A0H3ZQL8</accession>
<reference evidence="2" key="1">
    <citation type="journal article" date="2015" name="MBio">
        <title>Eco-Evolutionary Dynamics of Episomes among Ecologically Cohesive Bacterial Populations.</title>
        <authorList>
            <person name="Xue H."/>
            <person name="Cordero O.X."/>
            <person name="Camas F.M."/>
            <person name="Trimble W."/>
            <person name="Meyer F."/>
            <person name="Guglielmini J."/>
            <person name="Rocha E.P."/>
            <person name="Polz M.F."/>
        </authorList>
    </citation>
    <scope>NUCLEOTIDE SEQUENCE</scope>
    <source>
        <strain evidence="2">FF_371</strain>
    </source>
</reference>
<dbReference type="Pfam" id="PF05713">
    <property type="entry name" value="MobC"/>
    <property type="match status" value="1"/>
</dbReference>
<dbReference type="InterPro" id="IPR008687">
    <property type="entry name" value="MobC"/>
</dbReference>
<sequence length="113" mass="12932">MDKREKIIKIRATDDEYAALMERSPKPRLAEWMREYCLGAKVPRANQVPNVDPALLRQLSGMGNNLNQIARAIHNQDWKPVDRVQIIAALSSLQRELNLMRMENAKDDSSISC</sequence>
<feature type="domain" description="Bacterial mobilisation" evidence="1">
    <location>
        <begin position="56"/>
        <end position="98"/>
    </location>
</feature>
<organism evidence="2">
    <name type="scientific">Vibrio sp. FF_371</name>
    <dbReference type="NCBI Taxonomy" id="1652835"/>
    <lineage>
        <taxon>Bacteria</taxon>
        <taxon>Pseudomonadati</taxon>
        <taxon>Pseudomonadota</taxon>
        <taxon>Gammaproteobacteria</taxon>
        <taxon>Vibrionales</taxon>
        <taxon>Vibrionaceae</taxon>
        <taxon>Vibrio</taxon>
    </lineage>
</organism>
<evidence type="ECO:0000259" key="1">
    <source>
        <dbReference type="Pfam" id="PF05713"/>
    </source>
</evidence>